<evidence type="ECO:0000256" key="1">
    <source>
        <dbReference type="SAM" id="SignalP"/>
    </source>
</evidence>
<keyword evidence="1" id="KW-0732">Signal</keyword>
<gene>
    <name evidence="2" type="ORF">GA0070618_6434</name>
</gene>
<evidence type="ECO:0008006" key="4">
    <source>
        <dbReference type="Google" id="ProtNLM"/>
    </source>
</evidence>
<feature type="chain" id="PRO_5008710960" description="Secreted protein" evidence="1">
    <location>
        <begin position="27"/>
        <end position="127"/>
    </location>
</feature>
<sequence>MLRRVATAAAIGALATLTLAVPGANAGTLDAGATPKSGSTAVKIRTGPGTGYTAVAQVGAGQWVGCWYPATTDCNKTSTGVATGDSYTCNGVTSNKWLKVGYNLTLKYVALGCVNTAHIPPGAVVIG</sequence>
<protein>
    <recommendedName>
        <fullName evidence="4">Secreted protein</fullName>
    </recommendedName>
</protein>
<name>A0A1C5A6W5_MICEC</name>
<proteinExistence type="predicted"/>
<dbReference type="AlphaFoldDB" id="A0A1C5A6W5"/>
<evidence type="ECO:0000313" key="2">
    <source>
        <dbReference type="EMBL" id="SCF40948.1"/>
    </source>
</evidence>
<dbReference type="InParanoid" id="A0A1C5A6W5"/>
<evidence type="ECO:0000313" key="3">
    <source>
        <dbReference type="Proteomes" id="UP000198253"/>
    </source>
</evidence>
<dbReference type="EMBL" id="LT607413">
    <property type="protein sequence ID" value="SCF40948.1"/>
    <property type="molecule type" value="Genomic_DNA"/>
</dbReference>
<keyword evidence="3" id="KW-1185">Reference proteome</keyword>
<reference evidence="3" key="1">
    <citation type="submission" date="2016-06" db="EMBL/GenBank/DDBJ databases">
        <authorList>
            <person name="Varghese N."/>
            <person name="Submissions Spin"/>
        </authorList>
    </citation>
    <scope>NUCLEOTIDE SEQUENCE [LARGE SCALE GENOMIC DNA]</scope>
    <source>
        <strain evidence="3">DSM 43816</strain>
    </source>
</reference>
<accession>A0A1C5A6W5</accession>
<dbReference type="Proteomes" id="UP000198253">
    <property type="component" value="Chromosome I"/>
</dbReference>
<organism evidence="2 3">
    <name type="scientific">Micromonospora echinospora</name>
    <name type="common">Micromonospora purpurea</name>
    <dbReference type="NCBI Taxonomy" id="1877"/>
    <lineage>
        <taxon>Bacteria</taxon>
        <taxon>Bacillati</taxon>
        <taxon>Actinomycetota</taxon>
        <taxon>Actinomycetes</taxon>
        <taxon>Micromonosporales</taxon>
        <taxon>Micromonosporaceae</taxon>
        <taxon>Micromonospora</taxon>
    </lineage>
</organism>
<feature type="signal peptide" evidence="1">
    <location>
        <begin position="1"/>
        <end position="26"/>
    </location>
</feature>